<protein>
    <recommendedName>
        <fullName evidence="3">F-box domain-containing protein</fullName>
    </recommendedName>
</protein>
<keyword evidence="2" id="KW-1185">Reference proteome</keyword>
<dbReference type="Proteomes" id="UP000614601">
    <property type="component" value="Unassembled WGS sequence"/>
</dbReference>
<dbReference type="Proteomes" id="UP000783686">
    <property type="component" value="Unassembled WGS sequence"/>
</dbReference>
<dbReference type="AlphaFoldDB" id="A0A811LP16"/>
<dbReference type="EMBL" id="CAJFCW020000006">
    <property type="protein sequence ID" value="CAG9126826.1"/>
    <property type="molecule type" value="Genomic_DNA"/>
</dbReference>
<evidence type="ECO:0008006" key="3">
    <source>
        <dbReference type="Google" id="ProtNLM"/>
    </source>
</evidence>
<comment type="caution">
    <text evidence="1">The sequence shown here is derived from an EMBL/GenBank/DDBJ whole genome shotgun (WGS) entry which is preliminary data.</text>
</comment>
<dbReference type="InterPro" id="IPR011047">
    <property type="entry name" value="Quinoprotein_ADH-like_sf"/>
</dbReference>
<dbReference type="SUPFAM" id="SSF50998">
    <property type="entry name" value="Quinoprotein alcohol dehydrogenase-like"/>
    <property type="match status" value="1"/>
</dbReference>
<evidence type="ECO:0000313" key="2">
    <source>
        <dbReference type="Proteomes" id="UP000614601"/>
    </source>
</evidence>
<reference evidence="1" key="1">
    <citation type="submission" date="2020-09" db="EMBL/GenBank/DDBJ databases">
        <authorList>
            <person name="Kikuchi T."/>
        </authorList>
    </citation>
    <scope>NUCLEOTIDE SEQUENCE</scope>
    <source>
        <strain evidence="1">SH1</strain>
    </source>
</reference>
<organism evidence="1 2">
    <name type="scientific">Bursaphelenchus okinawaensis</name>
    <dbReference type="NCBI Taxonomy" id="465554"/>
    <lineage>
        <taxon>Eukaryota</taxon>
        <taxon>Metazoa</taxon>
        <taxon>Ecdysozoa</taxon>
        <taxon>Nematoda</taxon>
        <taxon>Chromadorea</taxon>
        <taxon>Rhabditida</taxon>
        <taxon>Tylenchina</taxon>
        <taxon>Tylenchomorpha</taxon>
        <taxon>Aphelenchoidea</taxon>
        <taxon>Aphelenchoididae</taxon>
        <taxon>Bursaphelenchus</taxon>
    </lineage>
</organism>
<name>A0A811LP16_9BILA</name>
<accession>A0A811LP16</accession>
<proteinExistence type="predicted"/>
<dbReference type="EMBL" id="CAJFDH010000006">
    <property type="protein sequence ID" value="CAD5229506.1"/>
    <property type="molecule type" value="Genomic_DNA"/>
</dbReference>
<sequence>MKFCGLPYDVSKRVIKFSKNDEENLARLCDVHPTFYKLIKNDYKALCCKYHVYRLKNETWAYAFSQAPKRSYNSVNSFECNQSRSGDRMVLPYNNAVTIISLDFHNPFCKYWYTHNKVVNFMLAQKGHWLIVQTACDGKVEDEVTVYSMKTGILLMKRSAHPNDIHDGCVNTKDGYLWDAMSMREYKLNLSAGASLHLFGHDKTARLIYYTTSDQQLCVIDTETSTTYVIHDKISINVRPMINTQKGTIMVYTTGLYLVYDILTGKKIENTTYCFMCYERDEIDHHYVYVHYADKINNNAKRTIGRLREILEEDQKKIMQMSRFHDDLIDLKPKFLDLLLVVGLTNGTAQKRRL</sequence>
<evidence type="ECO:0000313" key="1">
    <source>
        <dbReference type="EMBL" id="CAD5229506.1"/>
    </source>
</evidence>
<gene>
    <name evidence="1" type="ORF">BOKJ2_LOCUS13565</name>
</gene>